<dbReference type="SUPFAM" id="SSF140427">
    <property type="entry name" value="VPS28 C-terminal domain-like"/>
    <property type="match status" value="1"/>
</dbReference>
<dbReference type="PIRSF" id="PIRSF017535">
    <property type="entry name" value="VPS28"/>
    <property type="match status" value="1"/>
</dbReference>
<evidence type="ECO:0000256" key="5">
    <source>
        <dbReference type="PIRNR" id="PIRNR017535"/>
    </source>
</evidence>
<reference evidence="9" key="1">
    <citation type="submission" date="2023-02" db="EMBL/GenBank/DDBJ databases">
        <title>Mating type loci evolution in Malassezia.</title>
        <authorList>
            <person name="Coelho M.A."/>
        </authorList>
    </citation>
    <scope>NUCLEOTIDE SEQUENCE</scope>
    <source>
        <strain evidence="9">CBS 14136</strain>
    </source>
</reference>
<comment type="subcellular location">
    <subcellularLocation>
        <location evidence="1">Late endosome membrane</location>
        <topology evidence="1">Peripheral membrane protein</topology>
    </subcellularLocation>
</comment>
<comment type="function">
    <text evidence="5">Component of the ESCRT-I complex (endosomal sorting complex required for transport I), a regulator of vesicular trafficking process.</text>
</comment>
<comment type="similarity">
    <text evidence="5 6">Belongs to the VPS28 family.</text>
</comment>
<proteinExistence type="inferred from homology"/>
<dbReference type="GO" id="GO:0043328">
    <property type="term" value="P:protein transport to vacuole involved in ubiquitin-dependent protein catabolic process via the multivesicular body sorting pathway"/>
    <property type="evidence" value="ECO:0007669"/>
    <property type="project" value="TreeGrafter"/>
</dbReference>
<dbReference type="AlphaFoldDB" id="A0AAF0JJM1"/>
<evidence type="ECO:0000313" key="10">
    <source>
        <dbReference type="Proteomes" id="UP001214628"/>
    </source>
</evidence>
<dbReference type="InterPro" id="IPR007143">
    <property type="entry name" value="Vps28"/>
</dbReference>
<evidence type="ECO:0000313" key="9">
    <source>
        <dbReference type="EMBL" id="WFD42661.1"/>
    </source>
</evidence>
<evidence type="ECO:0000256" key="1">
    <source>
        <dbReference type="ARBA" id="ARBA00004633"/>
    </source>
</evidence>
<dbReference type="InterPro" id="IPR037202">
    <property type="entry name" value="ESCRT_assembly_dom"/>
</dbReference>
<dbReference type="Gene3D" id="1.20.120.1130">
    <property type="match status" value="1"/>
</dbReference>
<dbReference type="PROSITE" id="PS51313">
    <property type="entry name" value="VPS28_N"/>
    <property type="match status" value="1"/>
</dbReference>
<gene>
    <name evidence="9" type="primary">VPS28</name>
    <name evidence="9" type="ORF">MPSI1_001309</name>
</gene>
<keyword evidence="4 5" id="KW-0653">Protein transport</keyword>
<feature type="domain" description="VPS28 C-terminal" evidence="7">
    <location>
        <begin position="106"/>
        <end position="200"/>
    </location>
</feature>
<dbReference type="GO" id="GO:0031902">
    <property type="term" value="C:late endosome membrane"/>
    <property type="evidence" value="ECO:0007669"/>
    <property type="project" value="UniProtKB-SubCell"/>
</dbReference>
<dbReference type="GO" id="GO:0044877">
    <property type="term" value="F:protein-containing complex binding"/>
    <property type="evidence" value="ECO:0007669"/>
    <property type="project" value="TreeGrafter"/>
</dbReference>
<dbReference type="InterPro" id="IPR038358">
    <property type="entry name" value="VPS28_N_sf"/>
</dbReference>
<keyword evidence="3 5" id="KW-0967">Endosome</keyword>
<evidence type="ECO:0000256" key="2">
    <source>
        <dbReference type="ARBA" id="ARBA00022448"/>
    </source>
</evidence>
<dbReference type="Gene3D" id="1.20.1440.200">
    <property type="match status" value="1"/>
</dbReference>
<dbReference type="Proteomes" id="UP001214628">
    <property type="component" value="Chromosome 1"/>
</dbReference>
<evidence type="ECO:0000259" key="8">
    <source>
        <dbReference type="PROSITE" id="PS51313"/>
    </source>
</evidence>
<dbReference type="PROSITE" id="PS51310">
    <property type="entry name" value="VPS28_C"/>
    <property type="match status" value="1"/>
</dbReference>
<protein>
    <recommendedName>
        <fullName evidence="5">Vacuolar protein sorting-associated protein 28</fullName>
    </recommendedName>
    <alternativeName>
        <fullName evidence="5">ESCRT-I complex subunit VPS28</fullName>
    </alternativeName>
</protein>
<sequence>MATLYSLILNLDYLERAYVRGSVHDEEYTPACTRLLGQYKTVIKLITEPTKPEPFRFESVEAFMKSYDVRIDMLIKMDFPAAVHRLQLGVPATVEHASGGDRKAVTQAKLIAETTQNFITLMDALKLRMRAKDQLHPLLGDLLAAYGKIESDSGETRAKLVHWLISLNKLTASEELDDADAREMLFDVEHAYNTWFKSLQNT</sequence>
<evidence type="ECO:0000256" key="3">
    <source>
        <dbReference type="ARBA" id="ARBA00022753"/>
    </source>
</evidence>
<dbReference type="FunFam" id="1.20.120.1130:FF:000001">
    <property type="entry name" value="Vacuolar protein sorting-associated protein 28 homolog"/>
    <property type="match status" value="1"/>
</dbReference>
<keyword evidence="2 5" id="KW-0813">Transport</keyword>
<evidence type="ECO:0000259" key="7">
    <source>
        <dbReference type="PROSITE" id="PS51310"/>
    </source>
</evidence>
<dbReference type="InterPro" id="IPR017898">
    <property type="entry name" value="VPS28_N"/>
</dbReference>
<dbReference type="InterPro" id="IPR017899">
    <property type="entry name" value="VPS28_C"/>
</dbReference>
<dbReference type="SUPFAM" id="SSF140111">
    <property type="entry name" value="Endosomal sorting complex assembly domain"/>
    <property type="match status" value="1"/>
</dbReference>
<evidence type="ECO:0000256" key="6">
    <source>
        <dbReference type="PROSITE-ProRule" id="PRU00642"/>
    </source>
</evidence>
<dbReference type="GO" id="GO:0000813">
    <property type="term" value="C:ESCRT I complex"/>
    <property type="evidence" value="ECO:0007669"/>
    <property type="project" value="UniProtKB-UniRule"/>
</dbReference>
<keyword evidence="10" id="KW-1185">Reference proteome</keyword>
<name>A0AAF0JJM1_9BASI</name>
<dbReference type="Pfam" id="PF03997">
    <property type="entry name" value="VPS28"/>
    <property type="match status" value="1"/>
</dbReference>
<feature type="domain" description="VPS28 N-terminal" evidence="8">
    <location>
        <begin position="1"/>
        <end position="96"/>
    </location>
</feature>
<dbReference type="PANTHER" id="PTHR12937:SF0">
    <property type="entry name" value="VACUOLAR PROTEIN SORTING-ASSOCIATED PROTEIN 28 HOMOLOG"/>
    <property type="match status" value="1"/>
</dbReference>
<accession>A0AAF0JJM1</accession>
<dbReference type="InterPro" id="IPR037206">
    <property type="entry name" value="VPS28_C_sf"/>
</dbReference>
<dbReference type="EMBL" id="CP118375">
    <property type="protein sequence ID" value="WFD42661.1"/>
    <property type="molecule type" value="Genomic_DNA"/>
</dbReference>
<evidence type="ECO:0000256" key="4">
    <source>
        <dbReference type="ARBA" id="ARBA00022927"/>
    </source>
</evidence>
<organism evidence="9 10">
    <name type="scientific">Malassezia psittaci</name>
    <dbReference type="NCBI Taxonomy" id="1821823"/>
    <lineage>
        <taxon>Eukaryota</taxon>
        <taxon>Fungi</taxon>
        <taxon>Dikarya</taxon>
        <taxon>Basidiomycota</taxon>
        <taxon>Ustilaginomycotina</taxon>
        <taxon>Malasseziomycetes</taxon>
        <taxon>Malasseziales</taxon>
        <taxon>Malasseziaceae</taxon>
        <taxon>Malassezia</taxon>
    </lineage>
</organism>
<dbReference type="PANTHER" id="PTHR12937">
    <property type="entry name" value="VACUOLAR PROTEIN SORTING 28, ISOFORM 2 VPS28"/>
    <property type="match status" value="1"/>
</dbReference>